<proteinExistence type="predicted"/>
<protein>
    <submittedName>
        <fullName evidence="1">Uncharacterized protein</fullName>
    </submittedName>
</protein>
<keyword evidence="2" id="KW-1185">Reference proteome</keyword>
<evidence type="ECO:0000313" key="2">
    <source>
        <dbReference type="Proteomes" id="UP000002774"/>
    </source>
</evidence>
<dbReference type="HOGENOM" id="CLU_3374687_0_0_10"/>
<evidence type="ECO:0000313" key="1">
    <source>
        <dbReference type="EMBL" id="EHQ28398.1"/>
    </source>
</evidence>
<accession>H1Y6Z1</accession>
<sequence>MNQFRVRIKRSVKILRDYFMMIEYYSYQLNKQST</sequence>
<organism evidence="1 2">
    <name type="scientific">Mucilaginibacter paludis DSM 18603</name>
    <dbReference type="NCBI Taxonomy" id="714943"/>
    <lineage>
        <taxon>Bacteria</taxon>
        <taxon>Pseudomonadati</taxon>
        <taxon>Bacteroidota</taxon>
        <taxon>Sphingobacteriia</taxon>
        <taxon>Sphingobacteriales</taxon>
        <taxon>Sphingobacteriaceae</taxon>
        <taxon>Mucilaginibacter</taxon>
    </lineage>
</organism>
<dbReference type="AlphaFoldDB" id="H1Y6Z1"/>
<dbReference type="Proteomes" id="UP000002774">
    <property type="component" value="Chromosome"/>
</dbReference>
<gene>
    <name evidence="1" type="ORF">Mucpa_4308</name>
</gene>
<reference evidence="1" key="1">
    <citation type="submission" date="2011-09" db="EMBL/GenBank/DDBJ databases">
        <title>The permanent draft genome of Mucilaginibacter paludis DSM 18603.</title>
        <authorList>
            <consortium name="US DOE Joint Genome Institute (JGI-PGF)"/>
            <person name="Lucas S."/>
            <person name="Han J."/>
            <person name="Lapidus A."/>
            <person name="Bruce D."/>
            <person name="Goodwin L."/>
            <person name="Pitluck S."/>
            <person name="Peters L."/>
            <person name="Kyrpides N."/>
            <person name="Mavromatis K."/>
            <person name="Ivanova N."/>
            <person name="Mikhailova N."/>
            <person name="Held B."/>
            <person name="Detter J.C."/>
            <person name="Tapia R."/>
            <person name="Han C."/>
            <person name="Land M."/>
            <person name="Hauser L."/>
            <person name="Markowitz V."/>
            <person name="Cheng J.-F."/>
            <person name="Hugenholtz P."/>
            <person name="Woyke T."/>
            <person name="Wu D."/>
            <person name="Tindall B."/>
            <person name="Brambilla E."/>
            <person name="Klenk H.-P."/>
            <person name="Eisen J.A."/>
        </authorList>
    </citation>
    <scope>NUCLEOTIDE SEQUENCE [LARGE SCALE GENOMIC DNA]</scope>
    <source>
        <strain evidence="1">DSM 18603</strain>
    </source>
</reference>
<name>H1Y6Z1_9SPHI</name>
<dbReference type="EMBL" id="CM001403">
    <property type="protein sequence ID" value="EHQ28398.1"/>
    <property type="molecule type" value="Genomic_DNA"/>
</dbReference>